<protein>
    <recommendedName>
        <fullName evidence="4">Major facilitator superfamily (MFS) profile domain-containing protein</fullName>
    </recommendedName>
</protein>
<dbReference type="GO" id="GO:0016020">
    <property type="term" value="C:membrane"/>
    <property type="evidence" value="ECO:0007669"/>
    <property type="project" value="UniProtKB-SubCell"/>
</dbReference>
<keyword evidence="3" id="KW-0812">Transmembrane</keyword>
<dbReference type="Proteomes" id="UP001283361">
    <property type="component" value="Unassembled WGS sequence"/>
</dbReference>
<feature type="transmembrane region" description="Helical" evidence="3">
    <location>
        <begin position="134"/>
        <end position="155"/>
    </location>
</feature>
<feature type="transmembrane region" description="Helical" evidence="3">
    <location>
        <begin position="583"/>
        <end position="606"/>
    </location>
</feature>
<dbReference type="InterPro" id="IPR036259">
    <property type="entry name" value="MFS_trans_sf"/>
</dbReference>
<keyword evidence="3" id="KW-1133">Transmembrane helix</keyword>
<feature type="region of interest" description="Disordered" evidence="2">
    <location>
        <begin position="498"/>
        <end position="525"/>
    </location>
</feature>
<dbReference type="AlphaFoldDB" id="A0AAE1A7W5"/>
<accession>A0AAE1A7W5</accession>
<dbReference type="InterPro" id="IPR020846">
    <property type="entry name" value="MFS_dom"/>
</dbReference>
<dbReference type="Pfam" id="PF07690">
    <property type="entry name" value="MFS_1"/>
    <property type="match status" value="2"/>
</dbReference>
<feature type="compositionally biased region" description="Acidic residues" evidence="2">
    <location>
        <begin position="739"/>
        <end position="751"/>
    </location>
</feature>
<evidence type="ECO:0000256" key="3">
    <source>
        <dbReference type="SAM" id="Phobius"/>
    </source>
</evidence>
<evidence type="ECO:0000256" key="2">
    <source>
        <dbReference type="SAM" id="MobiDB-lite"/>
    </source>
</evidence>
<feature type="transmembrane region" description="Helical" evidence="3">
    <location>
        <begin position="78"/>
        <end position="102"/>
    </location>
</feature>
<feature type="region of interest" description="Disordered" evidence="2">
    <location>
        <begin position="731"/>
        <end position="751"/>
    </location>
</feature>
<comment type="caution">
    <text evidence="5">The sequence shown here is derived from an EMBL/GenBank/DDBJ whole genome shotgun (WGS) entry which is preliminary data.</text>
</comment>
<proteinExistence type="predicted"/>
<dbReference type="PANTHER" id="PTHR11360">
    <property type="entry name" value="MONOCARBOXYLATE TRANSPORTER"/>
    <property type="match status" value="1"/>
</dbReference>
<feature type="transmembrane region" description="Helical" evidence="3">
    <location>
        <begin position="38"/>
        <end position="58"/>
    </location>
</feature>
<feature type="domain" description="Major facilitator superfamily (MFS) profile" evidence="4">
    <location>
        <begin position="545"/>
        <end position="751"/>
    </location>
</feature>
<dbReference type="EMBL" id="JAWDGP010002524">
    <property type="protein sequence ID" value="KAK3782241.1"/>
    <property type="molecule type" value="Genomic_DNA"/>
</dbReference>
<feature type="transmembrane region" description="Helical" evidence="3">
    <location>
        <begin position="613"/>
        <end position="631"/>
    </location>
</feature>
<feature type="transmembrane region" description="Helical" evidence="3">
    <location>
        <begin position="702"/>
        <end position="721"/>
    </location>
</feature>
<sequence length="751" mass="82711">MGRSRDQSISGEMPRKAVEYQESSEDSLPIKYHPVDKGWAWIIMIGVFVIHFFTTGYLRSFGLLFVEFQNHFQSSSTLTATMSGIQMLAYSLGTFVTVNVLMKFISVKTSCLLGCCLEVMSVAGNCLVTDIKQLIFTHGILFGVGQALMYCPAMVILSEYFDKRRPIATVFATGGVSAGGIAMPFLIRYLLDTYGLIGGVLVTAGVIFQQAVFVSFFTSPSEYIPAEVNESDCYDKNKAFKSISQEPASNENGIPPLIEDSHMLKTQNQRGEYPNGSIHDVSIQHSHESQDFDSNKQIYLPKDYVGNNITDSEHIDTPNFQALDSQNSSQAKDSTLEDGNVPTSLHSHDTKAKNNDISQSSNSITHEGDGEIHPKQESSLYSKINPTVAETENETHTLLLLPENSHPMTSNQRSKQSFLKAGINEPIYLSKSSINSTHSFAHSDNLSRTGYAGTCKDKLKLSRNHLHTLGVPSDTLVRALSTSSVDVLGSAHPISQTGSMLSVRRRRRGSSLDRAPHSNYERRDQHTSRFRLPECKVPEMVKRPTFWFVAVYFCGGGLASVLPTVFLPPLAQSRDLDASSSSHFLVVSAIMEMFGRLVPGLVLHFGYMRPSTAVIPSMVLCGILLQLVTFFNDFKSLLILSCLIGFFTGSFWAMQVLVVIEIIGMESLGQAFGFYSIVLGFGVGAGFPLAGAMVDATGTYNIPYNFFGAMYLLASLMMVLVQFTRRPDDLEPSVHGEDDGFEDDDCDQENA</sequence>
<name>A0AAE1A7W5_9GAST</name>
<feature type="compositionally biased region" description="Basic and acidic residues" evidence="2">
    <location>
        <begin position="366"/>
        <end position="376"/>
    </location>
</feature>
<feature type="transmembrane region" description="Helical" evidence="3">
    <location>
        <begin position="167"/>
        <end position="187"/>
    </location>
</feature>
<gene>
    <name evidence="5" type="ORF">RRG08_048699</name>
</gene>
<evidence type="ECO:0000259" key="4">
    <source>
        <dbReference type="PROSITE" id="PS50850"/>
    </source>
</evidence>
<evidence type="ECO:0000256" key="1">
    <source>
        <dbReference type="ARBA" id="ARBA00004141"/>
    </source>
</evidence>
<feature type="transmembrane region" description="Helical" evidence="3">
    <location>
        <begin position="546"/>
        <end position="571"/>
    </location>
</feature>
<dbReference type="GO" id="GO:0008028">
    <property type="term" value="F:monocarboxylic acid transmembrane transporter activity"/>
    <property type="evidence" value="ECO:0007669"/>
    <property type="project" value="TreeGrafter"/>
</dbReference>
<dbReference type="SUPFAM" id="SSF103473">
    <property type="entry name" value="MFS general substrate transporter"/>
    <property type="match status" value="1"/>
</dbReference>
<dbReference type="Gene3D" id="1.20.1250.20">
    <property type="entry name" value="MFS general substrate transporter like domains"/>
    <property type="match status" value="2"/>
</dbReference>
<feature type="compositionally biased region" description="Polar residues" evidence="2">
    <location>
        <begin position="355"/>
        <end position="365"/>
    </location>
</feature>
<feature type="transmembrane region" description="Helical" evidence="3">
    <location>
        <begin position="193"/>
        <end position="217"/>
    </location>
</feature>
<reference evidence="5" key="1">
    <citation type="journal article" date="2023" name="G3 (Bethesda)">
        <title>A reference genome for the long-term kleptoplast-retaining sea slug Elysia crispata morphotype clarki.</title>
        <authorList>
            <person name="Eastman K.E."/>
            <person name="Pendleton A.L."/>
            <person name="Shaikh M.A."/>
            <person name="Suttiyut T."/>
            <person name="Ogas R."/>
            <person name="Tomko P."/>
            <person name="Gavelis G."/>
            <person name="Widhalm J.R."/>
            <person name="Wisecaver J.H."/>
        </authorList>
    </citation>
    <scope>NUCLEOTIDE SEQUENCE</scope>
    <source>
        <strain evidence="5">ECLA1</strain>
    </source>
</reference>
<evidence type="ECO:0000313" key="5">
    <source>
        <dbReference type="EMBL" id="KAK3782241.1"/>
    </source>
</evidence>
<feature type="transmembrane region" description="Helical" evidence="3">
    <location>
        <begin position="109"/>
        <end position="128"/>
    </location>
</feature>
<dbReference type="InterPro" id="IPR050327">
    <property type="entry name" value="Proton-linked_MCT"/>
</dbReference>
<dbReference type="InterPro" id="IPR011701">
    <property type="entry name" value="MFS"/>
</dbReference>
<evidence type="ECO:0000313" key="6">
    <source>
        <dbReference type="Proteomes" id="UP001283361"/>
    </source>
</evidence>
<feature type="region of interest" description="Disordered" evidence="2">
    <location>
        <begin position="325"/>
        <end position="379"/>
    </location>
</feature>
<keyword evidence="3" id="KW-0472">Membrane</keyword>
<organism evidence="5 6">
    <name type="scientific">Elysia crispata</name>
    <name type="common">lettuce slug</name>
    <dbReference type="NCBI Taxonomy" id="231223"/>
    <lineage>
        <taxon>Eukaryota</taxon>
        <taxon>Metazoa</taxon>
        <taxon>Spiralia</taxon>
        <taxon>Lophotrochozoa</taxon>
        <taxon>Mollusca</taxon>
        <taxon>Gastropoda</taxon>
        <taxon>Heterobranchia</taxon>
        <taxon>Euthyneura</taxon>
        <taxon>Panpulmonata</taxon>
        <taxon>Sacoglossa</taxon>
        <taxon>Placobranchoidea</taxon>
        <taxon>Plakobranchidae</taxon>
        <taxon>Elysia</taxon>
    </lineage>
</organism>
<dbReference type="PROSITE" id="PS50850">
    <property type="entry name" value="MFS"/>
    <property type="match status" value="1"/>
</dbReference>
<comment type="subcellular location">
    <subcellularLocation>
        <location evidence="1">Membrane</location>
        <topology evidence="1">Multi-pass membrane protein</topology>
    </subcellularLocation>
</comment>
<feature type="compositionally biased region" description="Basic and acidic residues" evidence="2">
    <location>
        <begin position="510"/>
        <end position="525"/>
    </location>
</feature>
<feature type="transmembrane region" description="Helical" evidence="3">
    <location>
        <begin position="672"/>
        <end position="690"/>
    </location>
</feature>
<dbReference type="PANTHER" id="PTHR11360:SF260">
    <property type="entry name" value="MFS DOMAIN-CONTAINING PROTEIN"/>
    <property type="match status" value="1"/>
</dbReference>
<feature type="transmembrane region" description="Helical" evidence="3">
    <location>
        <begin position="637"/>
        <end position="660"/>
    </location>
</feature>
<keyword evidence="6" id="KW-1185">Reference proteome</keyword>